<dbReference type="InterPro" id="IPR000483">
    <property type="entry name" value="Cys-rich_flank_reg_C"/>
</dbReference>
<dbReference type="AlphaFoldDB" id="A0A8K0F2L2"/>
<feature type="chain" id="PRO_5035433562" evidence="6">
    <location>
        <begin position="22"/>
        <end position="985"/>
    </location>
</feature>
<feature type="region of interest" description="Disordered" evidence="4">
    <location>
        <begin position="833"/>
        <end position="852"/>
    </location>
</feature>
<evidence type="ECO:0000259" key="7">
    <source>
        <dbReference type="PROSITE" id="PS50835"/>
    </source>
</evidence>
<feature type="transmembrane region" description="Helical" evidence="5">
    <location>
        <begin position="544"/>
        <end position="564"/>
    </location>
</feature>
<dbReference type="PANTHER" id="PTHR24366:SF161">
    <property type="entry name" value="TIR DOMAIN-CONTAINING PROTEIN"/>
    <property type="match status" value="1"/>
</dbReference>
<dbReference type="InterPro" id="IPR003591">
    <property type="entry name" value="Leu-rich_rpt_typical-subtyp"/>
</dbReference>
<organism evidence="8 9">
    <name type="scientific">Branchiostoma lanceolatum</name>
    <name type="common">Common lancelet</name>
    <name type="synonym">Amphioxus lanceolatum</name>
    <dbReference type="NCBI Taxonomy" id="7740"/>
    <lineage>
        <taxon>Eukaryota</taxon>
        <taxon>Metazoa</taxon>
        <taxon>Chordata</taxon>
        <taxon>Cephalochordata</taxon>
        <taxon>Leptocardii</taxon>
        <taxon>Amphioxiformes</taxon>
        <taxon>Branchiostomatidae</taxon>
        <taxon>Branchiostoma</taxon>
    </lineage>
</organism>
<feature type="region of interest" description="Disordered" evidence="4">
    <location>
        <begin position="441"/>
        <end position="539"/>
    </location>
</feature>
<dbReference type="PROSITE" id="PS51450">
    <property type="entry name" value="LRR"/>
    <property type="match status" value="2"/>
</dbReference>
<evidence type="ECO:0000256" key="2">
    <source>
        <dbReference type="ARBA" id="ARBA00022729"/>
    </source>
</evidence>
<proteinExistence type="predicted"/>
<dbReference type="PANTHER" id="PTHR24366">
    <property type="entry name" value="IG(IMMUNOGLOBULIN) AND LRR(LEUCINE RICH REPEAT) DOMAINS"/>
    <property type="match status" value="1"/>
</dbReference>
<dbReference type="SUPFAM" id="SSF52058">
    <property type="entry name" value="L domain-like"/>
    <property type="match status" value="1"/>
</dbReference>
<dbReference type="InterPro" id="IPR007110">
    <property type="entry name" value="Ig-like_dom"/>
</dbReference>
<feature type="domain" description="Ig-like" evidence="7">
    <location>
        <begin position="322"/>
        <end position="440"/>
    </location>
</feature>
<keyword evidence="5" id="KW-0472">Membrane</keyword>
<dbReference type="Pfam" id="PF13855">
    <property type="entry name" value="LRR_8"/>
    <property type="match status" value="2"/>
</dbReference>
<dbReference type="SMART" id="SM00365">
    <property type="entry name" value="LRR_SD22"/>
    <property type="match status" value="4"/>
</dbReference>
<keyword evidence="3" id="KW-0677">Repeat</keyword>
<gene>
    <name evidence="8" type="primary">MXRA5</name>
    <name evidence="8" type="ORF">BLAG_LOCUS24179</name>
</gene>
<dbReference type="PROSITE" id="PS50835">
    <property type="entry name" value="IG_LIKE"/>
    <property type="match status" value="1"/>
</dbReference>
<protein>
    <submittedName>
        <fullName evidence="8">MXRA5 protein</fullName>
    </submittedName>
</protein>
<feature type="compositionally biased region" description="Polar residues" evidence="4">
    <location>
        <begin position="723"/>
        <end position="734"/>
    </location>
</feature>
<feature type="compositionally biased region" description="Polar residues" evidence="4">
    <location>
        <begin position="697"/>
        <end position="711"/>
    </location>
</feature>
<feature type="region of interest" description="Disordered" evidence="4">
    <location>
        <begin position="377"/>
        <end position="396"/>
    </location>
</feature>
<feature type="signal peptide" evidence="6">
    <location>
        <begin position="1"/>
        <end position="21"/>
    </location>
</feature>
<evidence type="ECO:0000256" key="4">
    <source>
        <dbReference type="SAM" id="MobiDB-lite"/>
    </source>
</evidence>
<evidence type="ECO:0000256" key="6">
    <source>
        <dbReference type="SAM" id="SignalP"/>
    </source>
</evidence>
<dbReference type="SMART" id="SM00082">
    <property type="entry name" value="LRRCT"/>
    <property type="match status" value="1"/>
</dbReference>
<evidence type="ECO:0000256" key="5">
    <source>
        <dbReference type="SAM" id="Phobius"/>
    </source>
</evidence>
<keyword evidence="5" id="KW-0812">Transmembrane</keyword>
<feature type="compositionally biased region" description="Polar residues" evidence="4">
    <location>
        <begin position="505"/>
        <end position="534"/>
    </location>
</feature>
<feature type="compositionally biased region" description="Polar residues" evidence="4">
    <location>
        <begin position="753"/>
        <end position="764"/>
    </location>
</feature>
<sequence length="985" mass="108030">MADPKLSLFLLFLFSFDQSQAGQSCLGLCEIKHTEYCHIRGGVGISTKGDALPCATCNTTGQADENQLGCLPGTLKKLHVAGHSDRNGNLKTLPRLSELRTLILGPGSIHTAGRGAFESVPNVLALSMGKNAIKAIGSWFGGLAKLEQLDLSWNEIEEIKENALQPLVLLEYLDLRHNRLRAVEERHFASLTNLKYLHLSYNNISHISGRPFNRLSWLRVLSLDHNKLSSLSTEWLQGLSAENVRLNNNLISTITSAFLATFFRRRVYLQENPFRCTCALVSLRSLDSRVMDREELKCSYPPSLSGRKIADVPRGEMPCPSPTAKISRQDHGATLVCEVFWEKQPEIRWLDPGGRAVGERESLDPCGGAVTTRLKHEFPTTQSPERGTAHSPDDPGLPYIGKSTSTLRMSQQAYRCWTEGSFRCDVRSAAGNVFADLPLTKSSQESQPDQRQEHTVMPAAFTTTPARRNARMTERIVKASDKNTRQEGTTPAADKAQRQTVMAAVSTSKPTRQNGRMTESISKTTDKNAQQDGTTPAAETEQSWKIVMMIFMGIIAAVVVLLVLERAVAKCYKKLRPQRHGLQGNAAGATGGIPLQNIQPPAAAPTTGNPLPPNLTYDDIQDDTPITPYAETSRLENPVYGADVTGPGGATSIPGPRPRSNRPPNSRASSQPQGSGTTRPKNAPVPPPRPNRPADFSDSNYYPPSTETTQAAKIPDPLPRTNRYVNSSVSSQPQGLEMPQAGRIPDPLPRTNRYVNSSVSSQPQGVEMPQARRIPDPLPRTNRYVNSNVSSQTHGRRMATLPRRLPSSVPRGLGMDEEEDVEGPNICFDLNGPPRHSGSEMPQAEDVPDPLPRTNRYVNSNVSSQAHGRRIATLPRRLPSSVPRGLGMDEEEDVEGPNIYFDLNVPPRARQSGSKMRRAEDVPAPLPRTHTYVNSNVSSQTRGSEMPKQMPPPGVSPHHQEGEVEGPNVYLDLNGPGRPVTFWAP</sequence>
<feature type="compositionally biased region" description="Low complexity" evidence="4">
    <location>
        <begin position="600"/>
        <end position="609"/>
    </location>
</feature>
<reference evidence="8" key="1">
    <citation type="submission" date="2022-01" db="EMBL/GenBank/DDBJ databases">
        <authorList>
            <person name="Braso-Vives M."/>
        </authorList>
    </citation>
    <scope>NUCLEOTIDE SEQUENCE</scope>
</reference>
<keyword evidence="9" id="KW-1185">Reference proteome</keyword>
<evidence type="ECO:0000256" key="1">
    <source>
        <dbReference type="ARBA" id="ARBA00022614"/>
    </source>
</evidence>
<feature type="compositionally biased region" description="Polar residues" evidence="4">
    <location>
        <begin position="931"/>
        <end position="943"/>
    </location>
</feature>
<dbReference type="InterPro" id="IPR032675">
    <property type="entry name" value="LRR_dom_sf"/>
</dbReference>
<evidence type="ECO:0000313" key="9">
    <source>
        <dbReference type="Proteomes" id="UP000838412"/>
    </source>
</evidence>
<dbReference type="OrthoDB" id="10025606at2759"/>
<feature type="compositionally biased region" description="Polar residues" evidence="4">
    <location>
        <begin position="783"/>
        <end position="793"/>
    </location>
</feature>
<dbReference type="EMBL" id="OV696693">
    <property type="protein sequence ID" value="CAH1272572.1"/>
    <property type="molecule type" value="Genomic_DNA"/>
</dbReference>
<keyword evidence="1" id="KW-0433">Leucine-rich repeat</keyword>
<keyword evidence="5" id="KW-1133">Transmembrane helix</keyword>
<dbReference type="Gene3D" id="3.80.10.10">
    <property type="entry name" value="Ribonuclease Inhibitor"/>
    <property type="match status" value="1"/>
</dbReference>
<dbReference type="InterPro" id="IPR001611">
    <property type="entry name" value="Leu-rich_rpt"/>
</dbReference>
<name>A0A8K0F2L2_BRALA</name>
<evidence type="ECO:0000256" key="3">
    <source>
        <dbReference type="ARBA" id="ARBA00022737"/>
    </source>
</evidence>
<keyword evidence="2 6" id="KW-0732">Signal</keyword>
<feature type="region of interest" description="Disordered" evidence="4">
    <location>
        <begin position="581"/>
        <end position="798"/>
    </location>
</feature>
<feature type="region of interest" description="Disordered" evidence="4">
    <location>
        <begin position="898"/>
        <end position="985"/>
    </location>
</feature>
<accession>A0A8K0F2L2</accession>
<evidence type="ECO:0000313" key="8">
    <source>
        <dbReference type="EMBL" id="CAH1272572.1"/>
    </source>
</evidence>
<dbReference type="Proteomes" id="UP000838412">
    <property type="component" value="Chromosome 8"/>
</dbReference>
<feature type="compositionally biased region" description="Basic and acidic residues" evidence="4">
    <location>
        <begin position="471"/>
        <end position="485"/>
    </location>
</feature>
<dbReference type="SMART" id="SM00369">
    <property type="entry name" value="LRR_TYP"/>
    <property type="match status" value="5"/>
</dbReference>